<feature type="transmembrane region" description="Helical" evidence="1">
    <location>
        <begin position="62"/>
        <end position="80"/>
    </location>
</feature>
<organism evidence="2 3">
    <name type="scientific">Methanobrevibacter millerae</name>
    <dbReference type="NCBI Taxonomy" id="230361"/>
    <lineage>
        <taxon>Archaea</taxon>
        <taxon>Methanobacteriati</taxon>
        <taxon>Methanobacteriota</taxon>
        <taxon>Methanomada group</taxon>
        <taxon>Methanobacteria</taxon>
        <taxon>Methanobacteriales</taxon>
        <taxon>Methanobacteriaceae</taxon>
        <taxon>Methanobrevibacter</taxon>
    </lineage>
</organism>
<dbReference type="AlphaFoldDB" id="A0A1G5X2J9"/>
<feature type="transmembrane region" description="Helical" evidence="1">
    <location>
        <begin position="6"/>
        <end position="26"/>
    </location>
</feature>
<dbReference type="Proteomes" id="UP000323439">
    <property type="component" value="Unassembled WGS sequence"/>
</dbReference>
<reference evidence="2 3" key="1">
    <citation type="submission" date="2016-10" db="EMBL/GenBank/DDBJ databases">
        <authorList>
            <person name="Varghese N."/>
            <person name="Submissions S."/>
        </authorList>
    </citation>
    <scope>NUCLEOTIDE SEQUENCE [LARGE SCALE GENOMIC DNA]</scope>
    <source>
        <strain evidence="2 3">DSM 16643</strain>
    </source>
</reference>
<evidence type="ECO:0000313" key="2">
    <source>
        <dbReference type="EMBL" id="SDA64410.1"/>
    </source>
</evidence>
<accession>A0A1G5X2J9</accession>
<keyword evidence="1" id="KW-1133">Transmembrane helix</keyword>
<keyword evidence="1" id="KW-0812">Transmembrane</keyword>
<protein>
    <submittedName>
        <fullName evidence="2">Uncharacterized protein</fullName>
    </submittedName>
</protein>
<evidence type="ECO:0000313" key="3">
    <source>
        <dbReference type="Proteomes" id="UP000323439"/>
    </source>
</evidence>
<keyword evidence="1" id="KW-0472">Membrane</keyword>
<name>A0A1G5X2J9_9EURY</name>
<dbReference type="EMBL" id="FMXB01000016">
    <property type="protein sequence ID" value="SDA64410.1"/>
    <property type="molecule type" value="Genomic_DNA"/>
</dbReference>
<dbReference type="RefSeq" id="WP_149732408.1">
    <property type="nucleotide sequence ID" value="NZ_FMXB01000016.1"/>
</dbReference>
<feature type="transmembrane region" description="Helical" evidence="1">
    <location>
        <begin position="86"/>
        <end position="105"/>
    </location>
</feature>
<feature type="transmembrane region" description="Helical" evidence="1">
    <location>
        <begin position="112"/>
        <end position="129"/>
    </location>
</feature>
<feature type="transmembrane region" description="Helical" evidence="1">
    <location>
        <begin position="164"/>
        <end position="185"/>
    </location>
</feature>
<feature type="transmembrane region" description="Helical" evidence="1">
    <location>
        <begin position="135"/>
        <end position="152"/>
    </location>
</feature>
<gene>
    <name evidence="2" type="ORF">SAMN02910315_01902</name>
</gene>
<proteinExistence type="predicted"/>
<sequence length="266" mass="30524">MDEAILFYILQFLVAIAFFALLYYIAKRIANSDKLMNGFKNSRFLNPLEYLPSEEISSLKQVFFLIMILIFVVIILYLIFDWNDGLYFISILDTIISLYLAVTMGKDQLKDKILLFLLIPFGSINIILFGTTIGWHDILHIFAYLYFIKVYYRKFVQYTENHDLGITIILLFSIILVSFLFTILVEEVSPMDSITIVSNAFTSNSFEVSGKTMAGKLDSLLLAWGGFILSGVGTATLAVSMVMRRADNQFDRLEDLIKNKKKEKKD</sequence>
<feature type="transmembrane region" description="Helical" evidence="1">
    <location>
        <begin position="221"/>
        <end position="243"/>
    </location>
</feature>
<dbReference type="OrthoDB" id="78298at2157"/>
<evidence type="ECO:0000256" key="1">
    <source>
        <dbReference type="SAM" id="Phobius"/>
    </source>
</evidence>
<keyword evidence="3" id="KW-1185">Reference proteome</keyword>